<keyword evidence="5 6" id="KW-0472">Membrane</keyword>
<keyword evidence="9" id="KW-1185">Reference proteome</keyword>
<feature type="transmembrane region" description="Helical" evidence="6">
    <location>
        <begin position="257"/>
        <end position="282"/>
    </location>
</feature>
<dbReference type="InterPro" id="IPR004869">
    <property type="entry name" value="MMPL_dom"/>
</dbReference>
<dbReference type="AlphaFoldDB" id="G4QN75"/>
<feature type="transmembrane region" description="Helical" evidence="6">
    <location>
        <begin position="358"/>
        <end position="386"/>
    </location>
</feature>
<feature type="transmembrane region" description="Helical" evidence="6">
    <location>
        <begin position="422"/>
        <end position="439"/>
    </location>
</feature>
<proteinExistence type="predicted"/>
<feature type="domain" description="SSD" evidence="7">
    <location>
        <begin position="258"/>
        <end position="383"/>
    </location>
</feature>
<evidence type="ECO:0000259" key="7">
    <source>
        <dbReference type="PROSITE" id="PS50156"/>
    </source>
</evidence>
<evidence type="ECO:0000256" key="1">
    <source>
        <dbReference type="ARBA" id="ARBA00004651"/>
    </source>
</evidence>
<feature type="transmembrane region" description="Helical" evidence="6">
    <location>
        <begin position="624"/>
        <end position="640"/>
    </location>
</feature>
<organism evidence="8 9">
    <name type="scientific">Glaciecola nitratireducens (strain JCM 12485 / KCTC 12276 / FR1064)</name>
    <dbReference type="NCBI Taxonomy" id="1085623"/>
    <lineage>
        <taxon>Bacteria</taxon>
        <taxon>Pseudomonadati</taxon>
        <taxon>Pseudomonadota</taxon>
        <taxon>Gammaproteobacteria</taxon>
        <taxon>Alteromonadales</taxon>
        <taxon>Alteromonadaceae</taxon>
        <taxon>Brumicola</taxon>
    </lineage>
</organism>
<dbReference type="Gene3D" id="1.20.1640.10">
    <property type="entry name" value="Multidrug efflux transporter AcrB transmembrane domain"/>
    <property type="match status" value="2"/>
</dbReference>
<evidence type="ECO:0000256" key="5">
    <source>
        <dbReference type="ARBA" id="ARBA00023136"/>
    </source>
</evidence>
<feature type="transmembrane region" description="Helical" evidence="6">
    <location>
        <begin position="329"/>
        <end position="352"/>
    </location>
</feature>
<dbReference type="Pfam" id="PF03176">
    <property type="entry name" value="MMPL"/>
    <property type="match status" value="2"/>
</dbReference>
<gene>
    <name evidence="8" type="ordered locus">GNIT_3400</name>
</gene>
<dbReference type="OrthoDB" id="5963930at2"/>
<dbReference type="EMBL" id="CP003060">
    <property type="protein sequence ID" value="AEP31494.1"/>
    <property type="molecule type" value="Genomic_DNA"/>
</dbReference>
<accession>G4QN75</accession>
<evidence type="ECO:0000313" key="9">
    <source>
        <dbReference type="Proteomes" id="UP000009282"/>
    </source>
</evidence>
<feature type="transmembrane region" description="Helical" evidence="6">
    <location>
        <begin position="228"/>
        <end position="250"/>
    </location>
</feature>
<reference evidence="8 9" key="1">
    <citation type="journal article" date="2011" name="J. Bacteriol.">
        <title>Complete genome sequence of seawater bacterium Glaciecola nitratireducens FR1064T.</title>
        <authorList>
            <person name="Bian F."/>
            <person name="Qin Q.L."/>
            <person name="Xie B.B."/>
            <person name="Shu Y.L."/>
            <person name="Zhang X.Y."/>
            <person name="Yu Y."/>
            <person name="Chen B."/>
            <person name="Chen X.L."/>
            <person name="Zhou B.C."/>
            <person name="Zhang Y.Z."/>
        </authorList>
    </citation>
    <scope>NUCLEOTIDE SEQUENCE [LARGE SCALE GENOMIC DNA]</scope>
    <source>
        <strain evidence="9">JCM 12485 / KCTC 12276 / FR1064</strain>
    </source>
</reference>
<keyword evidence="2" id="KW-1003">Cell membrane</keyword>
<keyword evidence="3 6" id="KW-0812">Transmembrane</keyword>
<dbReference type="RefSeq" id="WP_014110365.1">
    <property type="nucleotide sequence ID" value="NC_016041.1"/>
</dbReference>
<dbReference type="SUPFAM" id="SSF82866">
    <property type="entry name" value="Multidrug efflux transporter AcrB transmembrane domain"/>
    <property type="match status" value="2"/>
</dbReference>
<evidence type="ECO:0000256" key="2">
    <source>
        <dbReference type="ARBA" id="ARBA00022475"/>
    </source>
</evidence>
<evidence type="ECO:0000256" key="6">
    <source>
        <dbReference type="SAM" id="Phobius"/>
    </source>
</evidence>
<dbReference type="KEGG" id="gni:GNIT_3400"/>
<sequence>MSSTHLSTERIIEKMMFANRKLILFILTIIFAFLATEAIQVKPEASFSKMVPGDHEFINNYKAYQSELADLGNVIRVIVETEEGDIFTQEFQQTLRQVTDDVFFIPGVNRNALKSLWTPSVRWQEVTEEGFVGGAVVPDGYDGSDSMLEQLKTNVFKSGQVGVLVGNDFKSAIVLAPLQEKNPETGLPLDYRELSEKLEQDIRDKYDDDTINIRIVGFAKVVGDLIDGAVQVVIFFGLAVVITFVLLLLYSRCLRSTIVVLVFSILAVISQLGILNLLGFGVNPYSMLVPFLVFAIGVSHGVQIITGIIQHVKTGSDKFNASKLAFRSLYLAGITALVSDAIGFTTLMVIDIGVIRELAIAASIGVAVIIITNLVALPIVISFIGVSTGGRARHTNSASAGDAASANKLAASIAGFARPPKAKYALVVAVLLSMLGLYYSQFLKIGDLDAGAPELRADSRYNLDNAYVVENYSTSTDVFVVMAKTTPDTCITYDNLTWIDKLQWEVKNVNGVQDVKSVANVSKFGMFGMNEGSLKWYGLNRNQFMTNASVSRTPPGLINQDCSMVPILIFLDDHKADTLEAVVAKVQAFKGKYDSGDVEFLLAAGNAGVEAVTNMVIEDAQTEMLIWVYSVVIALCLITFRSVRTVIAIILPLMLTSLLSQALMAKLGIGVKVATLPVIALGVGIGVDYGIYIFSKINEALAQRKSLYDSYLFALNQTGKAVAFTGLTLAIGVATWVFSPIKFQADMGLLLTFMFILNMVGALTLIPAIAWLLRIGANNNTESENPSEEPNRV</sequence>
<dbReference type="PROSITE" id="PS50156">
    <property type="entry name" value="SSD"/>
    <property type="match status" value="1"/>
</dbReference>
<dbReference type="GO" id="GO:0005886">
    <property type="term" value="C:plasma membrane"/>
    <property type="evidence" value="ECO:0007669"/>
    <property type="project" value="UniProtKB-SubCell"/>
</dbReference>
<feature type="transmembrane region" description="Helical" evidence="6">
    <location>
        <begin position="721"/>
        <end position="741"/>
    </location>
</feature>
<evidence type="ECO:0000313" key="8">
    <source>
        <dbReference type="EMBL" id="AEP31494.1"/>
    </source>
</evidence>
<feature type="transmembrane region" description="Helical" evidence="6">
    <location>
        <begin position="675"/>
        <end position="695"/>
    </location>
</feature>
<dbReference type="InterPro" id="IPR000731">
    <property type="entry name" value="SSD"/>
</dbReference>
<dbReference type="InterPro" id="IPR050545">
    <property type="entry name" value="Mycobact_MmpL"/>
</dbReference>
<feature type="transmembrane region" description="Helical" evidence="6">
    <location>
        <begin position="747"/>
        <end position="773"/>
    </location>
</feature>
<keyword evidence="4 6" id="KW-1133">Transmembrane helix</keyword>
<dbReference type="Proteomes" id="UP000009282">
    <property type="component" value="Chromosome"/>
</dbReference>
<dbReference type="HOGENOM" id="CLU_008861_4_0_6"/>
<feature type="transmembrane region" description="Helical" evidence="6">
    <location>
        <begin position="647"/>
        <end position="669"/>
    </location>
</feature>
<feature type="transmembrane region" description="Helical" evidence="6">
    <location>
        <begin position="288"/>
        <end position="309"/>
    </location>
</feature>
<dbReference type="eggNOG" id="COG1033">
    <property type="taxonomic scope" value="Bacteria"/>
</dbReference>
<dbReference type="PANTHER" id="PTHR33406">
    <property type="entry name" value="MEMBRANE PROTEIN MJ1562-RELATED"/>
    <property type="match status" value="1"/>
</dbReference>
<comment type="subcellular location">
    <subcellularLocation>
        <location evidence="1">Cell membrane</location>
        <topology evidence="1">Multi-pass membrane protein</topology>
    </subcellularLocation>
</comment>
<protein>
    <submittedName>
        <fullName evidence="8">Putative exporter, RND superfamily protein</fullName>
    </submittedName>
</protein>
<dbReference type="PANTHER" id="PTHR33406:SF10">
    <property type="entry name" value="SSD DOMAIN-CONTAINING PROTEIN"/>
    <property type="match status" value="1"/>
</dbReference>
<dbReference type="STRING" id="1085623.GNIT_3400"/>
<name>G4QN75_GLANF</name>
<evidence type="ECO:0000256" key="3">
    <source>
        <dbReference type="ARBA" id="ARBA00022692"/>
    </source>
</evidence>
<evidence type="ECO:0000256" key="4">
    <source>
        <dbReference type="ARBA" id="ARBA00022989"/>
    </source>
</evidence>